<keyword evidence="1" id="KW-0418">Kinase</keyword>
<evidence type="ECO:0000259" key="2">
    <source>
        <dbReference type="Pfam" id="PF13581"/>
    </source>
</evidence>
<dbReference type="SUPFAM" id="SSF55874">
    <property type="entry name" value="ATPase domain of HSP90 chaperone/DNA topoisomerase II/histidine kinase"/>
    <property type="match status" value="1"/>
</dbReference>
<keyword evidence="3" id="KW-0547">Nucleotide-binding</keyword>
<dbReference type="PANTHER" id="PTHR35526:SF3">
    <property type="entry name" value="ANTI-SIGMA-F FACTOR RSBW"/>
    <property type="match status" value="1"/>
</dbReference>
<name>A0A372ZSS5_9ACTN</name>
<dbReference type="InterPro" id="IPR036890">
    <property type="entry name" value="HATPase_C_sf"/>
</dbReference>
<reference evidence="3 4" key="1">
    <citation type="submission" date="2018-08" db="EMBL/GenBank/DDBJ databases">
        <title>Diversity &amp; Physiological Properties of Lignin-Decomposing Actinobacteria from Soil.</title>
        <authorList>
            <person name="Roh S.G."/>
            <person name="Kim S.B."/>
        </authorList>
    </citation>
    <scope>NUCLEOTIDE SEQUENCE [LARGE SCALE GENOMIC DNA]</scope>
    <source>
        <strain evidence="3 4">MMS17-GH009</strain>
    </source>
</reference>
<evidence type="ECO:0000256" key="1">
    <source>
        <dbReference type="ARBA" id="ARBA00022527"/>
    </source>
</evidence>
<dbReference type="GO" id="GO:0005524">
    <property type="term" value="F:ATP binding"/>
    <property type="evidence" value="ECO:0007669"/>
    <property type="project" value="UniProtKB-KW"/>
</dbReference>
<dbReference type="InterPro" id="IPR003594">
    <property type="entry name" value="HATPase_dom"/>
</dbReference>
<dbReference type="InterPro" id="IPR050267">
    <property type="entry name" value="Anti-sigma-factor_SerPK"/>
</dbReference>
<dbReference type="Gene3D" id="3.30.565.10">
    <property type="entry name" value="Histidine kinase-like ATPase, C-terminal domain"/>
    <property type="match status" value="1"/>
</dbReference>
<sequence>MPTAMPPTRWSRTPPCRSLISGDGGAMEWKTIVSPLKTARFPVPLGWDVPPDSAAVPSARRLVMDVVRFWDVPLSGEALQELELCASEVIANAMEHSKARCTVTVRRAGERLRVEVADSNPAFERGGADPEATSGRGLILVEALAHAWGWHPVAGVGKVVWFDFLESHEARCPTYGWGTARNLCAQSLVA</sequence>
<comment type="caution">
    <text evidence="3">The sequence shown here is derived from an EMBL/GenBank/DDBJ whole genome shotgun (WGS) entry which is preliminary data.</text>
</comment>
<keyword evidence="4" id="KW-1185">Reference proteome</keyword>
<keyword evidence="1" id="KW-0723">Serine/threonine-protein kinase</keyword>
<keyword evidence="1" id="KW-0808">Transferase</keyword>
<accession>A0A372ZSS5</accession>
<dbReference type="EMBL" id="QVIG01000001">
    <property type="protein sequence ID" value="RGD58245.1"/>
    <property type="molecule type" value="Genomic_DNA"/>
</dbReference>
<dbReference type="AlphaFoldDB" id="A0A372ZSS5"/>
<dbReference type="GO" id="GO:0004674">
    <property type="term" value="F:protein serine/threonine kinase activity"/>
    <property type="evidence" value="ECO:0007669"/>
    <property type="project" value="UniProtKB-KW"/>
</dbReference>
<gene>
    <name evidence="3" type="ORF">DR950_10985</name>
</gene>
<keyword evidence="3" id="KW-0067">ATP-binding</keyword>
<dbReference type="Pfam" id="PF13581">
    <property type="entry name" value="HATPase_c_2"/>
    <property type="match status" value="1"/>
</dbReference>
<proteinExistence type="predicted"/>
<evidence type="ECO:0000313" key="3">
    <source>
        <dbReference type="EMBL" id="RGD58245.1"/>
    </source>
</evidence>
<organism evidence="3 4">
    <name type="scientific">Kitasatospora xanthocidica</name>
    <dbReference type="NCBI Taxonomy" id="83382"/>
    <lineage>
        <taxon>Bacteria</taxon>
        <taxon>Bacillati</taxon>
        <taxon>Actinomycetota</taxon>
        <taxon>Actinomycetes</taxon>
        <taxon>Kitasatosporales</taxon>
        <taxon>Streptomycetaceae</taxon>
        <taxon>Kitasatospora</taxon>
    </lineage>
</organism>
<dbReference type="Proteomes" id="UP000263377">
    <property type="component" value="Unassembled WGS sequence"/>
</dbReference>
<protein>
    <submittedName>
        <fullName evidence="3">ATP-binding protein</fullName>
    </submittedName>
</protein>
<dbReference type="CDD" id="cd16936">
    <property type="entry name" value="HATPase_RsbW-like"/>
    <property type="match status" value="1"/>
</dbReference>
<feature type="domain" description="Histidine kinase/HSP90-like ATPase" evidence="2">
    <location>
        <begin position="50"/>
        <end position="162"/>
    </location>
</feature>
<dbReference type="PANTHER" id="PTHR35526">
    <property type="entry name" value="ANTI-SIGMA-F FACTOR RSBW-RELATED"/>
    <property type="match status" value="1"/>
</dbReference>
<evidence type="ECO:0000313" key="4">
    <source>
        <dbReference type="Proteomes" id="UP000263377"/>
    </source>
</evidence>